<dbReference type="InterPro" id="IPR013342">
    <property type="entry name" value="Mandelate_racemase_C"/>
</dbReference>
<dbReference type="Proteomes" id="UP001303408">
    <property type="component" value="Chromosome"/>
</dbReference>
<gene>
    <name evidence="8" type="primary">menC</name>
    <name evidence="8" type="ORF">RN607_07965</name>
</gene>
<dbReference type="PANTHER" id="PTHR48073">
    <property type="entry name" value="O-SUCCINYLBENZOATE SYNTHASE-RELATED"/>
    <property type="match status" value="1"/>
</dbReference>
<dbReference type="RefSeq" id="WP_313541706.1">
    <property type="nucleotide sequence ID" value="NZ_CP134880.1"/>
</dbReference>
<dbReference type="EC" id="4.2.1.113" evidence="5 6"/>
<dbReference type="SUPFAM" id="SSF54826">
    <property type="entry name" value="Enolase N-terminal domain-like"/>
    <property type="match status" value="1"/>
</dbReference>
<dbReference type="GO" id="GO:0043748">
    <property type="term" value="F:O-succinylbenzoate synthase activity"/>
    <property type="evidence" value="ECO:0007669"/>
    <property type="project" value="UniProtKB-EC"/>
</dbReference>
<organism evidence="8">
    <name type="scientific">Demequina capsici</name>
    <dbReference type="NCBI Taxonomy" id="3075620"/>
    <lineage>
        <taxon>Bacteria</taxon>
        <taxon>Bacillati</taxon>
        <taxon>Actinomycetota</taxon>
        <taxon>Actinomycetes</taxon>
        <taxon>Micrococcales</taxon>
        <taxon>Demequinaceae</taxon>
        <taxon>Demequina</taxon>
    </lineage>
</organism>
<reference evidence="8" key="1">
    <citation type="submission" date="2023-09" db="EMBL/GenBank/DDBJ databases">
        <title>Demequina sp. a novel bacteria isolated from Capsicum annuum.</title>
        <authorList>
            <person name="Humaira Z."/>
            <person name="Lee J."/>
            <person name="Cho D."/>
        </authorList>
    </citation>
    <scope>NUCLEOTIDE SEQUENCE</scope>
    <source>
        <strain evidence="8">PMTSA13</strain>
    </source>
</reference>
<dbReference type="InterPro" id="IPR013341">
    <property type="entry name" value="Mandelate_racemase_N_dom"/>
</dbReference>
<evidence type="ECO:0000259" key="7">
    <source>
        <dbReference type="SMART" id="SM00922"/>
    </source>
</evidence>
<dbReference type="SFLD" id="SFLDG00180">
    <property type="entry name" value="muconate_cycloisomerase"/>
    <property type="match status" value="1"/>
</dbReference>
<keyword evidence="2" id="KW-0479">Metal-binding</keyword>
<dbReference type="CDD" id="cd03317">
    <property type="entry name" value="NAAAR"/>
    <property type="match status" value="1"/>
</dbReference>
<dbReference type="SFLD" id="SFLDS00001">
    <property type="entry name" value="Enolase"/>
    <property type="match status" value="1"/>
</dbReference>
<dbReference type="InterPro" id="IPR029017">
    <property type="entry name" value="Enolase-like_N"/>
</dbReference>
<sequence length="374" mass="40215">MRINHVALRTLDLPLVAPFTTSFSTQTHRSVLVLEVHATVDGVDVVGWGECGALSEPVYSEEYLAGVIDVTTTYLLPMLFEAQRRAPLTAESVSVHLERIVGHRMAKAAVEMAVLDAQLRAAGISFADYLGVTKDRVPSGVSVGIQGSVPQLLDVVQGYVDAGYVRIKLKIKPGWDIAPVRAVREAYPEIPLQVDANAAYTLVDANRLAKLDEFDLLLIEQPLAEDDMRQHAELAKRMRTPVCLDESVVSATKAADAIAMGAAQIINIKPSRVGGYLEARRIHDIASAHGVAVWCGGMLETGIGRAANAALAGMPGFTLPGDISASDRFYAEDITEPFVLQDGHLAIPRDPGLARVPILDRLEAATVDVVRVDA</sequence>
<evidence type="ECO:0000313" key="8">
    <source>
        <dbReference type="EMBL" id="WNM26134.1"/>
    </source>
</evidence>
<dbReference type="KEGG" id="dcp:RN607_07965"/>
<dbReference type="Gene3D" id="3.20.20.120">
    <property type="entry name" value="Enolase-like C-terminal domain"/>
    <property type="match status" value="1"/>
</dbReference>
<protein>
    <recommendedName>
        <fullName evidence="5 6">o-succinylbenzoate synthase</fullName>
        <ecNumber evidence="5 6">4.2.1.113</ecNumber>
    </recommendedName>
</protein>
<name>A0AA96FAF3_9MICO</name>
<comment type="cofactor">
    <cofactor evidence="1">
        <name>a divalent metal cation</name>
        <dbReference type="ChEBI" id="CHEBI:60240"/>
    </cofactor>
</comment>
<proteinExistence type="predicted"/>
<evidence type="ECO:0000256" key="1">
    <source>
        <dbReference type="ARBA" id="ARBA00001968"/>
    </source>
</evidence>
<dbReference type="Pfam" id="PF02746">
    <property type="entry name" value="MR_MLE_N"/>
    <property type="match status" value="1"/>
</dbReference>
<dbReference type="SMART" id="SM00922">
    <property type="entry name" value="MR_MLE"/>
    <property type="match status" value="1"/>
</dbReference>
<dbReference type="Pfam" id="PF13378">
    <property type="entry name" value="MR_MLE_C"/>
    <property type="match status" value="1"/>
</dbReference>
<evidence type="ECO:0000256" key="2">
    <source>
        <dbReference type="ARBA" id="ARBA00022723"/>
    </source>
</evidence>
<dbReference type="InterPro" id="IPR029065">
    <property type="entry name" value="Enolase_C-like"/>
</dbReference>
<accession>A0AA96FAF3</accession>
<dbReference type="GO" id="GO:0046872">
    <property type="term" value="F:metal ion binding"/>
    <property type="evidence" value="ECO:0007669"/>
    <property type="project" value="UniProtKB-KW"/>
</dbReference>
<dbReference type="InterPro" id="IPR036849">
    <property type="entry name" value="Enolase-like_C_sf"/>
</dbReference>
<keyword evidence="4 8" id="KW-0456">Lyase</keyword>
<evidence type="ECO:0000256" key="6">
    <source>
        <dbReference type="NCBIfam" id="TIGR01928"/>
    </source>
</evidence>
<dbReference type="GO" id="GO:0016854">
    <property type="term" value="F:racemase and epimerase activity"/>
    <property type="evidence" value="ECO:0007669"/>
    <property type="project" value="UniProtKB-ARBA"/>
</dbReference>
<evidence type="ECO:0000256" key="4">
    <source>
        <dbReference type="ARBA" id="ARBA00023239"/>
    </source>
</evidence>
<dbReference type="PANTHER" id="PTHR48073:SF5">
    <property type="entry name" value="O-SUCCINYLBENZOATE SYNTHASE"/>
    <property type="match status" value="1"/>
</dbReference>
<evidence type="ECO:0000256" key="5">
    <source>
        <dbReference type="ARBA" id="ARBA00029491"/>
    </source>
</evidence>
<dbReference type="EMBL" id="CP134880">
    <property type="protein sequence ID" value="WNM26134.1"/>
    <property type="molecule type" value="Genomic_DNA"/>
</dbReference>
<dbReference type="NCBIfam" id="TIGR01928">
    <property type="entry name" value="menC_lowGC_arch"/>
    <property type="match status" value="1"/>
</dbReference>
<dbReference type="GO" id="GO:0009234">
    <property type="term" value="P:menaquinone biosynthetic process"/>
    <property type="evidence" value="ECO:0007669"/>
    <property type="project" value="UniProtKB-UniRule"/>
</dbReference>
<dbReference type="AlphaFoldDB" id="A0AA96FAF3"/>
<feature type="domain" description="Mandelate racemase/muconate lactonizing enzyme C-terminal" evidence="7">
    <location>
        <begin position="149"/>
        <end position="241"/>
    </location>
</feature>
<dbReference type="Gene3D" id="3.30.390.10">
    <property type="entry name" value="Enolase-like, N-terminal domain"/>
    <property type="match status" value="1"/>
</dbReference>
<keyword evidence="3" id="KW-0460">Magnesium</keyword>
<dbReference type="SFLD" id="SFLDF00009">
    <property type="entry name" value="o-succinylbenzoate_synthase"/>
    <property type="match status" value="1"/>
</dbReference>
<dbReference type="InterPro" id="IPR010197">
    <property type="entry name" value="OSBS/NAAAR"/>
</dbReference>
<evidence type="ECO:0000256" key="3">
    <source>
        <dbReference type="ARBA" id="ARBA00022842"/>
    </source>
</evidence>
<dbReference type="SUPFAM" id="SSF51604">
    <property type="entry name" value="Enolase C-terminal domain-like"/>
    <property type="match status" value="1"/>
</dbReference>